<organism evidence="11 12">
    <name type="scientific">Sphingobium nicotianae</name>
    <dbReference type="NCBI Taxonomy" id="2782607"/>
    <lineage>
        <taxon>Bacteria</taxon>
        <taxon>Pseudomonadati</taxon>
        <taxon>Pseudomonadota</taxon>
        <taxon>Alphaproteobacteria</taxon>
        <taxon>Sphingomonadales</taxon>
        <taxon>Sphingomonadaceae</taxon>
        <taxon>Sphingobium</taxon>
    </lineage>
</organism>
<dbReference type="CDD" id="cd04301">
    <property type="entry name" value="NAT_SF"/>
    <property type="match status" value="1"/>
</dbReference>
<evidence type="ECO:0000256" key="7">
    <source>
        <dbReference type="ARBA" id="ARBA00029660"/>
    </source>
</evidence>
<evidence type="ECO:0000256" key="6">
    <source>
        <dbReference type="ARBA" id="ARBA00023315"/>
    </source>
</evidence>
<proteinExistence type="predicted"/>
<evidence type="ECO:0000256" key="3">
    <source>
        <dbReference type="ARBA" id="ARBA00017677"/>
    </source>
</evidence>
<evidence type="ECO:0000256" key="5">
    <source>
        <dbReference type="ARBA" id="ARBA00023251"/>
    </source>
</evidence>
<keyword evidence="5 9" id="KW-0046">Antibiotic resistance</keyword>
<dbReference type="Gene3D" id="3.40.630.30">
    <property type="match status" value="1"/>
</dbReference>
<evidence type="ECO:0000256" key="2">
    <source>
        <dbReference type="ARBA" id="ARBA00012888"/>
    </source>
</evidence>
<dbReference type="InterPro" id="IPR050832">
    <property type="entry name" value="Bact_Acetyltransf"/>
</dbReference>
<keyword evidence="6 9" id="KW-0012">Acyltransferase</keyword>
<accession>A0A9X1DCR2</accession>
<dbReference type="PANTHER" id="PTHR43877">
    <property type="entry name" value="AMINOALKYLPHOSPHONATE N-ACETYLTRANSFERASE-RELATED-RELATED"/>
    <property type="match status" value="1"/>
</dbReference>
<comment type="caution">
    <text evidence="11">The sequence shown here is derived from an EMBL/GenBank/DDBJ whole genome shotgun (WGS) entry which is preliminary data.</text>
</comment>
<comment type="function">
    <text evidence="9">Catalyzes the transfer of an acetyl group from acetyl-CoA to the 6'-amino group of aminoglycoside molecules conferring resistance to antibiotics containing the purpurosamine ring.</text>
</comment>
<dbReference type="GO" id="GO:0047663">
    <property type="term" value="F:aminoglycoside 6'-N-acetyltransferase activity"/>
    <property type="evidence" value="ECO:0007669"/>
    <property type="project" value="UniProtKB-EC"/>
</dbReference>
<dbReference type="GO" id="GO:0046677">
    <property type="term" value="P:response to antibiotic"/>
    <property type="evidence" value="ECO:0007669"/>
    <property type="project" value="UniProtKB-KW"/>
</dbReference>
<evidence type="ECO:0000256" key="4">
    <source>
        <dbReference type="ARBA" id="ARBA00022679"/>
    </source>
</evidence>
<dbReference type="NCBIfam" id="NF043067">
    <property type="entry name" value="AAC_6p_group_E"/>
    <property type="match status" value="1"/>
</dbReference>
<dbReference type="InterPro" id="IPR016181">
    <property type="entry name" value="Acyl_CoA_acyltransferase"/>
</dbReference>
<dbReference type="Pfam" id="PF00583">
    <property type="entry name" value="Acetyltransf_1"/>
    <property type="match status" value="1"/>
</dbReference>
<evidence type="ECO:0000313" key="11">
    <source>
        <dbReference type="EMBL" id="MBT2187616.1"/>
    </source>
</evidence>
<dbReference type="InterPro" id="IPR000182">
    <property type="entry name" value="GNAT_dom"/>
</dbReference>
<keyword evidence="4 9" id="KW-0808">Transferase</keyword>
<comment type="subunit">
    <text evidence="1 9">Homodimer.</text>
</comment>
<sequence>MRIVPASLDDLASIESLRLALWPDSSIDELTILAPDMIGAEPSYLVLIACADGDEPIGFAEVTLRRDYVNGCDGSPVAFLEGIYVAPGHRRQGVARALVEEAKRWGGARGAAELASDALLDNLSSHAFHSAIGFEETERVVYFRRMIDGAAA</sequence>
<evidence type="ECO:0000256" key="8">
    <source>
        <dbReference type="ARBA" id="ARBA00048923"/>
    </source>
</evidence>
<gene>
    <name evidence="11" type="ORF">KK488_11750</name>
</gene>
<evidence type="ECO:0000256" key="1">
    <source>
        <dbReference type="ARBA" id="ARBA00011738"/>
    </source>
</evidence>
<keyword evidence="12" id="KW-1185">Reference proteome</keyword>
<name>A0A9X1DCR2_9SPHN</name>
<feature type="domain" description="N-acetyltransferase" evidence="10">
    <location>
        <begin position="1"/>
        <end position="152"/>
    </location>
</feature>
<reference evidence="11" key="1">
    <citation type="submission" date="2021-05" db="EMBL/GenBank/DDBJ databases">
        <title>Genome of Sphingobium sp. strain.</title>
        <authorList>
            <person name="Fan R."/>
        </authorList>
    </citation>
    <scope>NUCLEOTIDE SEQUENCE</scope>
    <source>
        <strain evidence="11">H33</strain>
    </source>
</reference>
<dbReference type="PIRSF" id="PIRSF000452">
    <property type="entry name" value="6-N-acetyltransf"/>
    <property type="match status" value="1"/>
</dbReference>
<dbReference type="EMBL" id="JAHGAW010000007">
    <property type="protein sequence ID" value="MBT2187616.1"/>
    <property type="molecule type" value="Genomic_DNA"/>
</dbReference>
<dbReference type="PROSITE" id="PS51186">
    <property type="entry name" value="GNAT"/>
    <property type="match status" value="1"/>
</dbReference>
<dbReference type="InterPro" id="IPR024170">
    <property type="entry name" value="Aminoglycoside_N6-AcTrfrase"/>
</dbReference>
<protein>
    <recommendedName>
        <fullName evidence="3 9">Aminoglycoside N(6')-acetyltransferase type 1</fullName>
        <ecNumber evidence="2 9">2.3.1.82</ecNumber>
    </recommendedName>
    <alternativeName>
        <fullName evidence="7 9">Aminoglycoside resistance protein</fullName>
    </alternativeName>
</protein>
<evidence type="ECO:0000256" key="9">
    <source>
        <dbReference type="PIRNR" id="PIRNR000452"/>
    </source>
</evidence>
<dbReference type="AlphaFoldDB" id="A0A9X1DCR2"/>
<dbReference type="SUPFAM" id="SSF55729">
    <property type="entry name" value="Acyl-CoA N-acyltransferases (Nat)"/>
    <property type="match status" value="1"/>
</dbReference>
<comment type="catalytic activity">
    <reaction evidence="8 9">
        <text>kanamycin B + acetyl-CoA = N(6')-acetylkanamycin B + CoA + H(+)</text>
        <dbReference type="Rhea" id="RHEA:16449"/>
        <dbReference type="ChEBI" id="CHEBI:15378"/>
        <dbReference type="ChEBI" id="CHEBI:57287"/>
        <dbReference type="ChEBI" id="CHEBI:57288"/>
        <dbReference type="ChEBI" id="CHEBI:58390"/>
        <dbReference type="ChEBI" id="CHEBI:58549"/>
        <dbReference type="EC" id="2.3.1.82"/>
    </reaction>
</comment>
<dbReference type="EC" id="2.3.1.82" evidence="2 9"/>
<dbReference type="Proteomes" id="UP001138757">
    <property type="component" value="Unassembled WGS sequence"/>
</dbReference>
<dbReference type="RefSeq" id="WP_214623739.1">
    <property type="nucleotide sequence ID" value="NZ_JAHGAW010000007.1"/>
</dbReference>
<evidence type="ECO:0000259" key="10">
    <source>
        <dbReference type="PROSITE" id="PS51186"/>
    </source>
</evidence>
<dbReference type="PANTHER" id="PTHR43877:SF1">
    <property type="entry name" value="ACETYLTRANSFERASE"/>
    <property type="match status" value="1"/>
</dbReference>
<evidence type="ECO:0000313" key="12">
    <source>
        <dbReference type="Proteomes" id="UP001138757"/>
    </source>
</evidence>